<gene>
    <name evidence="2" type="ordered locus">Cd36_63740</name>
    <name evidence="3" type="ORF">CD36_63740</name>
</gene>
<reference evidence="3 4" key="1">
    <citation type="journal article" date="2009" name="Genome Res.">
        <title>Comparative genomics of the fungal pathogens Candida dubliniensis and Candida albicans.</title>
        <authorList>
            <person name="Jackson A.P."/>
            <person name="Gamble J.A."/>
            <person name="Yeomans T."/>
            <person name="Moran G.P."/>
            <person name="Saunders D."/>
            <person name="Harris D."/>
            <person name="Aslett M."/>
            <person name="Barrell J.F."/>
            <person name="Butler G."/>
            <person name="Citiulo F."/>
            <person name="Coleman D.C."/>
            <person name="de Groot P.W.J."/>
            <person name="Goodwin T.J."/>
            <person name="Quail M.A."/>
            <person name="McQuillan J."/>
            <person name="Munro C.A."/>
            <person name="Pain A."/>
            <person name="Poulter R.T."/>
            <person name="Rajandream M.A."/>
            <person name="Renauld H."/>
            <person name="Spiering M.J."/>
            <person name="Tivey A."/>
            <person name="Gow N.A.R."/>
            <person name="Barrell B."/>
            <person name="Sullivan D.J."/>
            <person name="Berriman M."/>
        </authorList>
    </citation>
    <scope>NUCLEOTIDE SEQUENCE [LARGE SCALE GENOMIC DNA]</scope>
    <source>
        <strain evidence="4">CD36 / ATCC MYA-646 / CBS 7987 / NCPF 3949 / NRRL Y-17841</strain>
    </source>
</reference>
<dbReference type="eggNOG" id="ENOG502TGYH">
    <property type="taxonomic scope" value="Eukaryota"/>
</dbReference>
<name>B9WJ31_CANDC</name>
<accession>B9WJ31</accession>
<organism evidence="3 4">
    <name type="scientific">Candida dubliniensis (strain CD36 / ATCC MYA-646 / CBS 7987 / NCPF 3949 / NRRL Y-17841)</name>
    <name type="common">Yeast</name>
    <dbReference type="NCBI Taxonomy" id="573826"/>
    <lineage>
        <taxon>Eukaryota</taxon>
        <taxon>Fungi</taxon>
        <taxon>Dikarya</taxon>
        <taxon>Ascomycota</taxon>
        <taxon>Saccharomycotina</taxon>
        <taxon>Pichiomycetes</taxon>
        <taxon>Debaryomycetaceae</taxon>
        <taxon>Candida/Lodderomyces clade</taxon>
        <taxon>Candida</taxon>
    </lineage>
</organism>
<sequence>MLSTIFISLVIAIYIDLNEPNTTDISYYTAPHSILVTHIVLTTLFNYNPKTIISITDTNSTIVPSDEILLTPSNQVSTITNFRYLELQHFNPIWQTSLIPLTPCITRQFRSPYHKHITSAPVGVILTHRTAIYSRLSLGTGFSLGEGILVNTTTLGVSLGSKITLKLTKQRMIDTTVGCYSYKDGLSARVFGYIPTVQVTPRARKILYNRKKRVVIDHVWEELKPKKIMVESTVQTLCDVGTSEELQCNKKTGTHIDQYGNSLIWNNM</sequence>
<dbReference type="Proteomes" id="UP000002605">
    <property type="component" value="Chromosome 6"/>
</dbReference>
<proteinExistence type="predicted"/>
<dbReference type="GeneID" id="8048874"/>
<keyword evidence="1" id="KW-0732">Signal</keyword>
<evidence type="ECO:0000313" key="2">
    <source>
        <dbReference type="CGD" id="CAL0000164108"/>
    </source>
</evidence>
<feature type="signal peptide" evidence="1">
    <location>
        <begin position="1"/>
        <end position="20"/>
    </location>
</feature>
<dbReference type="RefSeq" id="XP_002421093.1">
    <property type="nucleotide sequence ID" value="XM_002421048.1"/>
</dbReference>
<dbReference type="EMBL" id="FM992693">
    <property type="protein sequence ID" value="CAX41251.1"/>
    <property type="molecule type" value="Genomic_DNA"/>
</dbReference>
<dbReference type="KEGG" id="cdu:CD36_63740"/>
<feature type="chain" id="PRO_5002893924" evidence="1">
    <location>
        <begin position="21"/>
        <end position="268"/>
    </location>
</feature>
<keyword evidence="4" id="KW-1185">Reference proteome</keyword>
<dbReference type="VEuPathDB" id="FungiDB:CD36_63740"/>
<evidence type="ECO:0000313" key="4">
    <source>
        <dbReference type="Proteomes" id="UP000002605"/>
    </source>
</evidence>
<dbReference type="HOGENOM" id="CLU_084246_0_0_1"/>
<dbReference type="AlphaFoldDB" id="B9WJ31"/>
<dbReference type="OrthoDB" id="4014264at2759"/>
<evidence type="ECO:0000313" key="3">
    <source>
        <dbReference type="EMBL" id="CAX41251.1"/>
    </source>
</evidence>
<evidence type="ECO:0000256" key="1">
    <source>
        <dbReference type="SAM" id="SignalP"/>
    </source>
</evidence>
<dbReference type="CGD" id="CAL0000164108">
    <property type="gene designation" value="Cd36_63740"/>
</dbReference>
<protein>
    <submittedName>
        <fullName evidence="3">Uncharacterized protein</fullName>
    </submittedName>
</protein>